<dbReference type="EMBL" id="MU150249">
    <property type="protein sequence ID" value="KAF9465106.1"/>
    <property type="molecule type" value="Genomic_DNA"/>
</dbReference>
<name>A0A9P5YC30_9AGAR</name>
<evidence type="ECO:0000313" key="3">
    <source>
        <dbReference type="Proteomes" id="UP000807353"/>
    </source>
</evidence>
<evidence type="ECO:0000256" key="1">
    <source>
        <dbReference type="SAM" id="MobiDB-lite"/>
    </source>
</evidence>
<keyword evidence="3" id="KW-1185">Reference proteome</keyword>
<accession>A0A9P5YC30</accession>
<reference evidence="2" key="1">
    <citation type="submission" date="2020-11" db="EMBL/GenBank/DDBJ databases">
        <authorList>
            <consortium name="DOE Joint Genome Institute"/>
            <person name="Ahrendt S."/>
            <person name="Riley R."/>
            <person name="Andreopoulos W."/>
            <person name="Labutti K."/>
            <person name="Pangilinan J."/>
            <person name="Ruiz-Duenas F.J."/>
            <person name="Barrasa J.M."/>
            <person name="Sanchez-Garcia M."/>
            <person name="Camarero S."/>
            <person name="Miyauchi S."/>
            <person name="Serrano A."/>
            <person name="Linde D."/>
            <person name="Babiker R."/>
            <person name="Drula E."/>
            <person name="Ayuso-Fernandez I."/>
            <person name="Pacheco R."/>
            <person name="Padilla G."/>
            <person name="Ferreira P."/>
            <person name="Barriuso J."/>
            <person name="Kellner H."/>
            <person name="Castanera R."/>
            <person name="Alfaro M."/>
            <person name="Ramirez L."/>
            <person name="Pisabarro A.G."/>
            <person name="Kuo A."/>
            <person name="Tritt A."/>
            <person name="Lipzen A."/>
            <person name="He G."/>
            <person name="Yan M."/>
            <person name="Ng V."/>
            <person name="Cullen D."/>
            <person name="Martin F."/>
            <person name="Rosso M.-N."/>
            <person name="Henrissat B."/>
            <person name="Hibbett D."/>
            <person name="Martinez A.T."/>
            <person name="Grigoriev I.V."/>
        </authorList>
    </citation>
    <scope>NUCLEOTIDE SEQUENCE</scope>
    <source>
        <strain evidence="2">CBS 247.69</strain>
    </source>
</reference>
<sequence>MCEWAATDPHKYGSTTGHDEQRVLHPPPDPPIRGKDEKGERKQVLELPDHPFFVGPEALPESSLPTRPRTHHRSAPAELRNEITVEEVVVNGAARDFFVPHEK</sequence>
<protein>
    <submittedName>
        <fullName evidence="2">Uncharacterized protein</fullName>
    </submittedName>
</protein>
<dbReference type="AlphaFoldDB" id="A0A9P5YC30"/>
<proteinExistence type="predicted"/>
<dbReference type="Proteomes" id="UP000807353">
    <property type="component" value="Unassembled WGS sequence"/>
</dbReference>
<dbReference type="OrthoDB" id="2369351at2759"/>
<evidence type="ECO:0000313" key="2">
    <source>
        <dbReference type="EMBL" id="KAF9465106.1"/>
    </source>
</evidence>
<feature type="region of interest" description="Disordered" evidence="1">
    <location>
        <begin position="1"/>
        <end position="81"/>
    </location>
</feature>
<gene>
    <name evidence="2" type="ORF">BDZ94DRAFT_1234802</name>
</gene>
<feature type="compositionally biased region" description="Basic and acidic residues" evidence="1">
    <location>
        <begin position="32"/>
        <end position="49"/>
    </location>
</feature>
<organism evidence="2 3">
    <name type="scientific">Collybia nuda</name>
    <dbReference type="NCBI Taxonomy" id="64659"/>
    <lineage>
        <taxon>Eukaryota</taxon>
        <taxon>Fungi</taxon>
        <taxon>Dikarya</taxon>
        <taxon>Basidiomycota</taxon>
        <taxon>Agaricomycotina</taxon>
        <taxon>Agaricomycetes</taxon>
        <taxon>Agaricomycetidae</taxon>
        <taxon>Agaricales</taxon>
        <taxon>Tricholomatineae</taxon>
        <taxon>Clitocybaceae</taxon>
        <taxon>Collybia</taxon>
    </lineage>
</organism>
<comment type="caution">
    <text evidence="2">The sequence shown here is derived from an EMBL/GenBank/DDBJ whole genome shotgun (WGS) entry which is preliminary data.</text>
</comment>